<name>Z9JKK2_9GAMM</name>
<comment type="caution">
    <text evidence="1">The sequence shown here is derived from an EMBL/GenBank/DDBJ whole genome shotgun (WGS) entry which is preliminary data.</text>
</comment>
<reference evidence="1 2" key="1">
    <citation type="journal article" date="2014" name="Genome Announc.">
        <title>Draft Genome Sequence of Xylella fastidiosa Pear Leaf Scorch Strain in Taiwan.</title>
        <authorList>
            <person name="Su C.C."/>
            <person name="Deng W.L."/>
            <person name="Jan F.J."/>
            <person name="Chang C.J."/>
            <person name="Huang H."/>
            <person name="Chen J."/>
        </authorList>
    </citation>
    <scope>NUCLEOTIDE SEQUENCE [LARGE SCALE GENOMIC DNA]</scope>
    <source>
        <strain evidence="1 2">PLS229</strain>
    </source>
</reference>
<evidence type="ECO:0000313" key="1">
    <source>
        <dbReference type="EMBL" id="EWS78935.1"/>
    </source>
</evidence>
<dbReference type="EMBL" id="JDSQ01000004">
    <property type="protein sequence ID" value="EWS78935.1"/>
    <property type="molecule type" value="Genomic_DNA"/>
</dbReference>
<dbReference type="PATRIC" id="fig|1444770.3.peg.806"/>
<dbReference type="RefSeq" id="WP_160165135.1">
    <property type="nucleotide sequence ID" value="NZ_CP053627.1"/>
</dbReference>
<dbReference type="AlphaFoldDB" id="Z9JKK2"/>
<accession>Z9JKK2</accession>
<dbReference type="Proteomes" id="UP000020406">
    <property type="component" value="Unassembled WGS sequence"/>
</dbReference>
<gene>
    <name evidence="1" type="ORF">AF72_03270</name>
</gene>
<sequence length="53" mass="5870">MSLSVVKNGVAWVTGTLTGWAKPGVLDRAFEQFQQVQVVQIENQTVLFGQHLL</sequence>
<evidence type="ECO:0000313" key="2">
    <source>
        <dbReference type="Proteomes" id="UP000020406"/>
    </source>
</evidence>
<protein>
    <submittedName>
        <fullName evidence="1">Uncharacterized protein</fullName>
    </submittedName>
</protein>
<proteinExistence type="predicted"/>
<dbReference type="GeneID" id="68901549"/>
<organism evidence="1 2">
    <name type="scientific">Xylella taiwanensis</name>
    <dbReference type="NCBI Taxonomy" id="1444770"/>
    <lineage>
        <taxon>Bacteria</taxon>
        <taxon>Pseudomonadati</taxon>
        <taxon>Pseudomonadota</taxon>
        <taxon>Gammaproteobacteria</taxon>
        <taxon>Lysobacterales</taxon>
        <taxon>Lysobacteraceae</taxon>
        <taxon>Xylella</taxon>
    </lineage>
</organism>